<accession>A0A380W6L4</accession>
<keyword evidence="2" id="KW-0808">Transferase</keyword>
<name>A0A380W6L4_AFIFE</name>
<feature type="domain" description="Methyltransferase FkbM" evidence="1">
    <location>
        <begin position="55"/>
        <end position="215"/>
    </location>
</feature>
<dbReference type="InterPro" id="IPR053188">
    <property type="entry name" value="FkbM_Methyltransferase"/>
</dbReference>
<dbReference type="Gene3D" id="3.40.50.150">
    <property type="entry name" value="Vaccinia Virus protein VP39"/>
    <property type="match status" value="1"/>
</dbReference>
<dbReference type="OrthoDB" id="8052759at2"/>
<protein>
    <submittedName>
        <fullName evidence="2">2-O-methyltransferase NoeI</fullName>
        <ecNumber evidence="2">2.1.1.-</ecNumber>
    </submittedName>
</protein>
<reference evidence="2 3" key="1">
    <citation type="submission" date="2018-06" db="EMBL/GenBank/DDBJ databases">
        <authorList>
            <consortium name="Pathogen Informatics"/>
            <person name="Doyle S."/>
        </authorList>
    </citation>
    <scope>NUCLEOTIDE SEQUENCE [LARGE SCALE GENOMIC DNA]</scope>
    <source>
        <strain evidence="2 3">NCTC12722</strain>
    </source>
</reference>
<dbReference type="AlphaFoldDB" id="A0A380W6L4"/>
<dbReference type="GO" id="GO:0032259">
    <property type="term" value="P:methylation"/>
    <property type="evidence" value="ECO:0007669"/>
    <property type="project" value="UniProtKB-KW"/>
</dbReference>
<dbReference type="PANTHER" id="PTHR36973:SF4">
    <property type="entry name" value="NODULATION PROTEIN"/>
    <property type="match status" value="1"/>
</dbReference>
<dbReference type="Pfam" id="PF05050">
    <property type="entry name" value="Methyltransf_21"/>
    <property type="match status" value="1"/>
</dbReference>
<dbReference type="EC" id="2.1.1.-" evidence="2"/>
<dbReference type="PANTHER" id="PTHR36973">
    <property type="entry name" value="SLL1456 PROTEIN-RELATED"/>
    <property type="match status" value="1"/>
</dbReference>
<dbReference type="GO" id="GO:0008171">
    <property type="term" value="F:O-methyltransferase activity"/>
    <property type="evidence" value="ECO:0007669"/>
    <property type="project" value="TreeGrafter"/>
</dbReference>
<organism evidence="2 3">
    <name type="scientific">Afipia felis</name>
    <name type="common">Cat scratch disease bacillus</name>
    <dbReference type="NCBI Taxonomy" id="1035"/>
    <lineage>
        <taxon>Bacteria</taxon>
        <taxon>Pseudomonadati</taxon>
        <taxon>Pseudomonadota</taxon>
        <taxon>Alphaproteobacteria</taxon>
        <taxon>Hyphomicrobiales</taxon>
        <taxon>Nitrobacteraceae</taxon>
        <taxon>Afipia</taxon>
    </lineage>
</organism>
<evidence type="ECO:0000313" key="2">
    <source>
        <dbReference type="EMBL" id="SUU84516.1"/>
    </source>
</evidence>
<dbReference type="Proteomes" id="UP000254343">
    <property type="component" value="Unassembled WGS sequence"/>
</dbReference>
<dbReference type="NCBIfam" id="TIGR01444">
    <property type="entry name" value="fkbM_fam"/>
    <property type="match status" value="1"/>
</dbReference>
<evidence type="ECO:0000313" key="3">
    <source>
        <dbReference type="Proteomes" id="UP000254343"/>
    </source>
</evidence>
<sequence length="252" mass="28046">MKALEFARLMVPPIFSRTTRRHLRDVWRHHIPTLTHERTLDRFRSAGFAPKTIYDIGAFRGHWTREARRIFPSAAFYLFEANNLHAPFLEKTGHPFFIAAMSVEDNEAGAPLFINETIQTSTSLHRERTQSFNDNVKIVQVPTRRLDSLVTEKGLPAPDLIKLDVQGAEIDVLKGAGKVLENASAIVAELSFLPFNAGAPLIGETITYIEGLGFKCADVCETHSSAIGSILQMDIIFARPALFQRYAAAAGL</sequence>
<dbReference type="InterPro" id="IPR029063">
    <property type="entry name" value="SAM-dependent_MTases_sf"/>
</dbReference>
<keyword evidence="2" id="KW-0489">Methyltransferase</keyword>
<dbReference type="InterPro" id="IPR006342">
    <property type="entry name" value="FkbM_mtfrase"/>
</dbReference>
<dbReference type="SUPFAM" id="SSF53335">
    <property type="entry name" value="S-adenosyl-L-methionine-dependent methyltransferases"/>
    <property type="match status" value="1"/>
</dbReference>
<dbReference type="RefSeq" id="WP_002715343.1">
    <property type="nucleotide sequence ID" value="NZ_UFSI01000001.1"/>
</dbReference>
<dbReference type="EMBL" id="UIGB01000001">
    <property type="protein sequence ID" value="SUU84516.1"/>
    <property type="molecule type" value="Genomic_DNA"/>
</dbReference>
<gene>
    <name evidence="2" type="primary">noeI</name>
    <name evidence="2" type="ORF">NCTC12722_01710</name>
</gene>
<evidence type="ECO:0000259" key="1">
    <source>
        <dbReference type="Pfam" id="PF05050"/>
    </source>
</evidence>
<proteinExistence type="predicted"/>